<dbReference type="EMBL" id="CAJNOR010002794">
    <property type="protein sequence ID" value="CAF1341851.1"/>
    <property type="molecule type" value="Genomic_DNA"/>
</dbReference>
<accession>A0A815GR39</accession>
<evidence type="ECO:0000313" key="3">
    <source>
        <dbReference type="EMBL" id="CAF1341851.1"/>
    </source>
</evidence>
<dbReference type="AlphaFoldDB" id="A0A815GR39"/>
<proteinExistence type="predicted"/>
<protein>
    <submittedName>
        <fullName evidence="3">Uncharacterized protein</fullName>
    </submittedName>
</protein>
<keyword evidence="4" id="KW-1185">Reference proteome</keyword>
<feature type="compositionally biased region" description="Polar residues" evidence="2">
    <location>
        <begin position="364"/>
        <end position="373"/>
    </location>
</feature>
<feature type="region of interest" description="Disordered" evidence="2">
    <location>
        <begin position="203"/>
        <end position="222"/>
    </location>
</feature>
<keyword evidence="1" id="KW-0175">Coiled coil</keyword>
<feature type="region of interest" description="Disordered" evidence="2">
    <location>
        <begin position="364"/>
        <end position="396"/>
    </location>
</feature>
<feature type="compositionally biased region" description="Low complexity" evidence="2">
    <location>
        <begin position="383"/>
        <end position="395"/>
    </location>
</feature>
<gene>
    <name evidence="3" type="ORF">XAT740_LOCUS30999</name>
</gene>
<reference evidence="3" key="1">
    <citation type="submission" date="2021-02" db="EMBL/GenBank/DDBJ databases">
        <authorList>
            <person name="Nowell W R."/>
        </authorList>
    </citation>
    <scope>NUCLEOTIDE SEQUENCE</scope>
</reference>
<evidence type="ECO:0000256" key="2">
    <source>
        <dbReference type="SAM" id="MobiDB-lite"/>
    </source>
</evidence>
<comment type="caution">
    <text evidence="3">The sequence shown here is derived from an EMBL/GenBank/DDBJ whole genome shotgun (WGS) entry which is preliminary data.</text>
</comment>
<feature type="compositionally biased region" description="Low complexity" evidence="2">
    <location>
        <begin position="211"/>
        <end position="222"/>
    </location>
</feature>
<feature type="region of interest" description="Disordered" evidence="2">
    <location>
        <begin position="1"/>
        <end position="31"/>
    </location>
</feature>
<dbReference type="Proteomes" id="UP000663828">
    <property type="component" value="Unassembled WGS sequence"/>
</dbReference>
<sequence length="697" mass="81148">MYPPIKRLRTDENQDESSNGIGGPSAAPVNASSMMDDFEMTDDELLFSATQVEQRINYDYQQPSQNPSRTHAQAPVFSTQSVLQPIAPEDNRTPAVNKEMELERKLLMKEGQIIILEKNNQLLTEKNARLTREKCLLKTEQDEAASAREQRLKMQLETCKSQLTFNERERSELQTRYHTLETRFHESQETSNRLLREVTRLRSDKPQVDCPQQPSTSTSNSSRVLQTQLTLFSAYELLRTRTIDSFTIPVSSLQVILERIRPQSIIQHVWQTLVDVIFFQPQNSTLIKLKQQDLTIGIDLITMTAFYQMIHNILQLYHNQQSRVTTNNNDQQQQQSLSTEQLMLILDACSHFLLNTVKSTESLNKQENTSTIKKQQDPEPMDDSSSQRSTTDSSQIPCPLPVDYHTAYYTAKGQCLTMLKYFLSHSMTNKSSYALFNRILTLYTSHFKARPTHESERRRGFCSFLISILDQQQEQQMNPYQYLTDIVLSILDASPDEPNWLCSVPINEDRSSQRCLCTILITHLDSLIYLDKNDSLDDYMKFLWAIYRLQLFIYDNENFHKMELDNGQCPGLCWLTLFISFGQCLSRFLFRTIKATMKKQIYQLSIKFVKILILFSLQLQPTTCLPQQAKELQLYTNPSLWHLYELMFLYHHQEQQQQQQQSSNQELISIINKQVLNDELCVFGYIHDVLETGNDMR</sequence>
<feature type="coiled-coil region" evidence="1">
    <location>
        <begin position="113"/>
        <end position="157"/>
    </location>
</feature>
<name>A0A815GR39_ADIRI</name>
<evidence type="ECO:0000313" key="4">
    <source>
        <dbReference type="Proteomes" id="UP000663828"/>
    </source>
</evidence>
<evidence type="ECO:0000256" key="1">
    <source>
        <dbReference type="SAM" id="Coils"/>
    </source>
</evidence>
<organism evidence="3 4">
    <name type="scientific">Adineta ricciae</name>
    <name type="common">Rotifer</name>
    <dbReference type="NCBI Taxonomy" id="249248"/>
    <lineage>
        <taxon>Eukaryota</taxon>
        <taxon>Metazoa</taxon>
        <taxon>Spiralia</taxon>
        <taxon>Gnathifera</taxon>
        <taxon>Rotifera</taxon>
        <taxon>Eurotatoria</taxon>
        <taxon>Bdelloidea</taxon>
        <taxon>Adinetida</taxon>
        <taxon>Adinetidae</taxon>
        <taxon>Adineta</taxon>
    </lineage>
</organism>